<keyword evidence="4" id="KW-0808">Transferase</keyword>
<proteinExistence type="predicted"/>
<evidence type="ECO:0000313" key="11">
    <source>
        <dbReference type="EMBL" id="SCX45941.1"/>
    </source>
</evidence>
<evidence type="ECO:0000256" key="2">
    <source>
        <dbReference type="ARBA" id="ARBA00012438"/>
    </source>
</evidence>
<dbReference type="GO" id="GO:0005524">
    <property type="term" value="F:ATP binding"/>
    <property type="evidence" value="ECO:0007669"/>
    <property type="project" value="UniProtKB-KW"/>
</dbReference>
<dbReference type="GO" id="GO:0046983">
    <property type="term" value="F:protein dimerization activity"/>
    <property type="evidence" value="ECO:0007669"/>
    <property type="project" value="InterPro"/>
</dbReference>
<feature type="transmembrane region" description="Helical" evidence="9">
    <location>
        <begin position="173"/>
        <end position="199"/>
    </location>
</feature>
<gene>
    <name evidence="11" type="ORF">SAMN03159343_1707</name>
</gene>
<keyword evidence="9" id="KW-0472">Membrane</keyword>
<keyword evidence="9" id="KW-1133">Transmembrane helix</keyword>
<keyword evidence="3" id="KW-0597">Phosphoprotein</keyword>
<dbReference type="Proteomes" id="UP000198981">
    <property type="component" value="Unassembled WGS sequence"/>
</dbReference>
<dbReference type="EC" id="2.7.13.3" evidence="2"/>
<dbReference type="InterPro" id="IPR036890">
    <property type="entry name" value="HATPase_C_sf"/>
</dbReference>
<evidence type="ECO:0000256" key="9">
    <source>
        <dbReference type="SAM" id="Phobius"/>
    </source>
</evidence>
<evidence type="ECO:0000256" key="1">
    <source>
        <dbReference type="ARBA" id="ARBA00000085"/>
    </source>
</evidence>
<evidence type="ECO:0000256" key="4">
    <source>
        <dbReference type="ARBA" id="ARBA00022679"/>
    </source>
</evidence>
<keyword evidence="12" id="KW-1185">Reference proteome</keyword>
<evidence type="ECO:0000256" key="8">
    <source>
        <dbReference type="ARBA" id="ARBA00023012"/>
    </source>
</evidence>
<evidence type="ECO:0000256" key="7">
    <source>
        <dbReference type="ARBA" id="ARBA00022840"/>
    </source>
</evidence>
<keyword evidence="7" id="KW-0067">ATP-binding</keyword>
<dbReference type="AlphaFoldDB" id="A0A1G4XXK7"/>
<organism evidence="11 12">
    <name type="scientific">Klenkia marina</name>
    <dbReference type="NCBI Taxonomy" id="1960309"/>
    <lineage>
        <taxon>Bacteria</taxon>
        <taxon>Bacillati</taxon>
        <taxon>Actinomycetota</taxon>
        <taxon>Actinomycetes</taxon>
        <taxon>Geodermatophilales</taxon>
        <taxon>Geodermatophilaceae</taxon>
        <taxon>Klenkia</taxon>
    </lineage>
</organism>
<dbReference type="GO" id="GO:0000155">
    <property type="term" value="F:phosphorelay sensor kinase activity"/>
    <property type="evidence" value="ECO:0007669"/>
    <property type="project" value="InterPro"/>
</dbReference>
<keyword evidence="9" id="KW-0812">Transmembrane</keyword>
<evidence type="ECO:0000259" key="10">
    <source>
        <dbReference type="Pfam" id="PF07730"/>
    </source>
</evidence>
<reference evidence="12" key="1">
    <citation type="submission" date="2016-10" db="EMBL/GenBank/DDBJ databases">
        <authorList>
            <person name="Varghese N."/>
            <person name="Submissions S."/>
        </authorList>
    </citation>
    <scope>NUCLEOTIDE SEQUENCE [LARGE SCALE GENOMIC DNA]</scope>
    <source>
        <strain evidence="12">DSM 45722</strain>
    </source>
</reference>
<dbReference type="SUPFAM" id="SSF55874">
    <property type="entry name" value="ATPase domain of HSP90 chaperone/DNA topoisomerase II/histidine kinase"/>
    <property type="match status" value="1"/>
</dbReference>
<keyword evidence="6 11" id="KW-0418">Kinase</keyword>
<evidence type="ECO:0000256" key="6">
    <source>
        <dbReference type="ARBA" id="ARBA00022777"/>
    </source>
</evidence>
<feature type="domain" description="Signal transduction histidine kinase subgroup 3 dimerisation and phosphoacceptor" evidence="10">
    <location>
        <begin position="229"/>
        <end position="292"/>
    </location>
</feature>
<dbReference type="GO" id="GO:0016020">
    <property type="term" value="C:membrane"/>
    <property type="evidence" value="ECO:0007669"/>
    <property type="project" value="InterPro"/>
</dbReference>
<feature type="transmembrane region" description="Helical" evidence="9">
    <location>
        <begin position="126"/>
        <end position="147"/>
    </location>
</feature>
<name>A0A1G4XXK7_9ACTN</name>
<sequence>MPVARYLRGMPGGGPGRDALGVTEAQEAPPRGWVGDVVPALAVAGAGLVDAVRTSQLTFGYGYGSGLGWVVLATAVTVGTWRRLPSLGVGLAWLTCALQVVLYLPPMATQASLALVAFGAARWGRTATVVVSGLSLPAGVLTALLLFRDGWTPASGGSFREVLAPVTTQSTTIQLGVVGLGAVALAAPWLAGVAVRFAVRARDSQVRQRAAEVREQESAEVARLRSDQARLAADVHDVVGHSLAVILAQAESGQYLPDDDPARLKRTLAVIATSARTSLQDVRTVLAATREDSAPTDLDDLVDGVRRSGREVVDTQSGRPQPLPPDLAPVAYRVLQEMVTNALRHGRRDAPVLVDRTWDDDLRIRVENEVGDGGRTPGGRGLVGMRERLDAVGGRLDVDGGPDRFVVTARVPVRR</sequence>
<dbReference type="Gene3D" id="1.20.5.1930">
    <property type="match status" value="1"/>
</dbReference>
<dbReference type="InterPro" id="IPR011712">
    <property type="entry name" value="Sig_transdc_His_kin_sub3_dim/P"/>
</dbReference>
<keyword evidence="8" id="KW-0902">Two-component regulatory system</keyword>
<dbReference type="EMBL" id="FMUH01000002">
    <property type="protein sequence ID" value="SCX45941.1"/>
    <property type="molecule type" value="Genomic_DNA"/>
</dbReference>
<keyword evidence="5" id="KW-0547">Nucleotide-binding</keyword>
<dbReference type="InterPro" id="IPR050482">
    <property type="entry name" value="Sensor_HK_TwoCompSys"/>
</dbReference>
<feature type="transmembrane region" description="Helical" evidence="9">
    <location>
        <begin position="61"/>
        <end position="81"/>
    </location>
</feature>
<dbReference type="PANTHER" id="PTHR24421:SF10">
    <property type="entry name" value="NITRATE_NITRITE SENSOR PROTEIN NARQ"/>
    <property type="match status" value="1"/>
</dbReference>
<dbReference type="Pfam" id="PF07730">
    <property type="entry name" value="HisKA_3"/>
    <property type="match status" value="1"/>
</dbReference>
<accession>A0A1G4XXK7</accession>
<dbReference type="Gene3D" id="3.30.565.10">
    <property type="entry name" value="Histidine kinase-like ATPase, C-terminal domain"/>
    <property type="match status" value="1"/>
</dbReference>
<evidence type="ECO:0000256" key="3">
    <source>
        <dbReference type="ARBA" id="ARBA00022553"/>
    </source>
</evidence>
<dbReference type="CDD" id="cd16917">
    <property type="entry name" value="HATPase_UhpB-NarQ-NarX-like"/>
    <property type="match status" value="1"/>
</dbReference>
<comment type="catalytic activity">
    <reaction evidence="1">
        <text>ATP + protein L-histidine = ADP + protein N-phospho-L-histidine.</text>
        <dbReference type="EC" id="2.7.13.3"/>
    </reaction>
</comment>
<evidence type="ECO:0000256" key="5">
    <source>
        <dbReference type="ARBA" id="ARBA00022741"/>
    </source>
</evidence>
<dbReference type="STRING" id="1960309.SAMN03159343_1707"/>
<protein>
    <recommendedName>
        <fullName evidence="2">histidine kinase</fullName>
        <ecNumber evidence="2">2.7.13.3</ecNumber>
    </recommendedName>
</protein>
<dbReference type="PANTHER" id="PTHR24421">
    <property type="entry name" value="NITRATE/NITRITE SENSOR PROTEIN NARX-RELATED"/>
    <property type="match status" value="1"/>
</dbReference>
<evidence type="ECO:0000313" key="12">
    <source>
        <dbReference type="Proteomes" id="UP000198981"/>
    </source>
</evidence>